<gene>
    <name evidence="11" type="ORF">SDC9_13363</name>
</gene>
<reference evidence="11" key="1">
    <citation type="submission" date="2019-08" db="EMBL/GenBank/DDBJ databases">
        <authorList>
            <person name="Kucharzyk K."/>
            <person name="Murdoch R.W."/>
            <person name="Higgins S."/>
            <person name="Loffler F."/>
        </authorList>
    </citation>
    <scope>NUCLEOTIDE SEQUENCE</scope>
</reference>
<evidence type="ECO:0000256" key="5">
    <source>
        <dbReference type="ARBA" id="ARBA00022840"/>
    </source>
</evidence>
<dbReference type="PROSITE" id="PS50929">
    <property type="entry name" value="ABC_TM1F"/>
    <property type="match status" value="1"/>
</dbReference>
<dbReference type="PANTHER" id="PTHR43394:SF1">
    <property type="entry name" value="ATP-BINDING CASSETTE SUB-FAMILY B MEMBER 10, MITOCHONDRIAL"/>
    <property type="match status" value="1"/>
</dbReference>
<dbReference type="PROSITE" id="PS50893">
    <property type="entry name" value="ABC_TRANSPORTER_2"/>
    <property type="match status" value="1"/>
</dbReference>
<feature type="domain" description="ABC transmembrane type-1" evidence="10">
    <location>
        <begin position="30"/>
        <end position="309"/>
    </location>
</feature>
<dbReference type="InterPro" id="IPR003593">
    <property type="entry name" value="AAA+_ATPase"/>
</dbReference>
<sequence>MSPNPFVSKPKLAIFVGYYKPHLRLFLMDMGCAFIISLIDLSFPLLSRYSLNTLIPQKAWGLFAILVGAVAAAFALRGFLHYIVTYWGHLLGVRMETDIRRDLFVHLQKLPFSFYDKTRTGHLMSRVVSDLFEIVELAHHGPEDLFISAITLIGSFIAMTFIWWPLAAVLAVFVPVIVVFTARRRRVLATAALEVKQKTAGINANLESSISGVRETKAFANEEYEVEKFLEGNGRYRQARGSYYKAMGVFHGGMEFATSILHIIVLALGGFFVMKGKMNYADLIAFTIYVSTFLQPIKRLVSFFEQYSTGMAGFDRFVELMRVEPDIRDRPGAIDLENPRGEIELSDVSFSYNDSVRVLSGINLKVRAGMKLAIVGPSGGGKTTLCRLIPRFYEIQGGSIKIDGRDIRDLSLASLRENIGIVQQDVFLFADTIKENIRYGRLEATDEEIVAAAKRANIHEFVLSLPQGYDTYVGERGVMLSGGQKQRISIARIFLKNPPILILDEATSALDTATELAIQHSLEELMEGRTSLVIAHRLSTIRDADEIIYIDDEGIREQGTHGELLEVQGAYAALYKAQFGDLVPLA</sequence>
<dbReference type="PROSITE" id="PS00211">
    <property type="entry name" value="ABC_TRANSPORTER_1"/>
    <property type="match status" value="1"/>
</dbReference>
<evidence type="ECO:0000259" key="10">
    <source>
        <dbReference type="PROSITE" id="PS50929"/>
    </source>
</evidence>
<comment type="subcellular location">
    <subcellularLocation>
        <location evidence="1">Membrane</location>
        <topology evidence="1">Multi-pass membrane protein</topology>
    </subcellularLocation>
</comment>
<dbReference type="Pfam" id="PF00005">
    <property type="entry name" value="ABC_tran"/>
    <property type="match status" value="1"/>
</dbReference>
<feature type="transmembrane region" description="Helical" evidence="8">
    <location>
        <begin position="25"/>
        <end position="47"/>
    </location>
</feature>
<evidence type="ECO:0000259" key="9">
    <source>
        <dbReference type="PROSITE" id="PS50893"/>
    </source>
</evidence>
<dbReference type="SUPFAM" id="SSF52540">
    <property type="entry name" value="P-loop containing nucleoside triphosphate hydrolases"/>
    <property type="match status" value="1"/>
</dbReference>
<dbReference type="FunFam" id="3.40.50.300:FF:000287">
    <property type="entry name" value="Multidrug ABC transporter ATP-binding protein"/>
    <property type="match status" value="1"/>
</dbReference>
<name>A0A644TKZ9_9ZZZZ</name>
<dbReference type="PANTHER" id="PTHR43394">
    <property type="entry name" value="ATP-DEPENDENT PERMEASE MDL1, MITOCHONDRIAL"/>
    <property type="match status" value="1"/>
</dbReference>
<dbReference type="AlphaFoldDB" id="A0A644TKZ9"/>
<comment type="caution">
    <text evidence="11">The sequence shown here is derived from an EMBL/GenBank/DDBJ whole genome shotgun (WGS) entry which is preliminary data.</text>
</comment>
<proteinExistence type="predicted"/>
<dbReference type="InterPro" id="IPR017871">
    <property type="entry name" value="ABC_transporter-like_CS"/>
</dbReference>
<feature type="transmembrane region" description="Helical" evidence="8">
    <location>
        <begin position="145"/>
        <end position="178"/>
    </location>
</feature>
<dbReference type="CDD" id="cd18549">
    <property type="entry name" value="ABC_6TM_YwjA_like"/>
    <property type="match status" value="1"/>
</dbReference>
<dbReference type="GO" id="GO:0005524">
    <property type="term" value="F:ATP binding"/>
    <property type="evidence" value="ECO:0007669"/>
    <property type="project" value="UniProtKB-KW"/>
</dbReference>
<dbReference type="GO" id="GO:0016020">
    <property type="term" value="C:membrane"/>
    <property type="evidence" value="ECO:0007669"/>
    <property type="project" value="UniProtKB-SubCell"/>
</dbReference>
<keyword evidence="6 8" id="KW-1133">Transmembrane helix</keyword>
<keyword evidence="11" id="KW-0378">Hydrolase</keyword>
<dbReference type="GO" id="GO:0015421">
    <property type="term" value="F:ABC-type oligopeptide transporter activity"/>
    <property type="evidence" value="ECO:0007669"/>
    <property type="project" value="TreeGrafter"/>
</dbReference>
<keyword evidence="3 8" id="KW-0812">Transmembrane</keyword>
<evidence type="ECO:0000256" key="4">
    <source>
        <dbReference type="ARBA" id="ARBA00022741"/>
    </source>
</evidence>
<dbReference type="Gene3D" id="1.20.1560.10">
    <property type="entry name" value="ABC transporter type 1, transmembrane domain"/>
    <property type="match status" value="1"/>
</dbReference>
<protein>
    <submittedName>
        <fullName evidence="11">Putative multidrug export ATP-binding/permease protein</fullName>
        <ecNumber evidence="11">3.6.3.-</ecNumber>
    </submittedName>
</protein>
<keyword evidence="2" id="KW-0813">Transport</keyword>
<dbReference type="SUPFAM" id="SSF90123">
    <property type="entry name" value="ABC transporter transmembrane region"/>
    <property type="match status" value="1"/>
</dbReference>
<dbReference type="Pfam" id="PF00664">
    <property type="entry name" value="ABC_membrane"/>
    <property type="match status" value="1"/>
</dbReference>
<evidence type="ECO:0000256" key="1">
    <source>
        <dbReference type="ARBA" id="ARBA00004141"/>
    </source>
</evidence>
<dbReference type="InterPro" id="IPR039421">
    <property type="entry name" value="Type_1_exporter"/>
</dbReference>
<dbReference type="GO" id="GO:0016887">
    <property type="term" value="F:ATP hydrolysis activity"/>
    <property type="evidence" value="ECO:0007669"/>
    <property type="project" value="InterPro"/>
</dbReference>
<dbReference type="InterPro" id="IPR011527">
    <property type="entry name" value="ABC1_TM_dom"/>
</dbReference>
<keyword evidence="4" id="KW-0547">Nucleotide-binding</keyword>
<dbReference type="InterPro" id="IPR036640">
    <property type="entry name" value="ABC1_TM_sf"/>
</dbReference>
<dbReference type="SMART" id="SM00382">
    <property type="entry name" value="AAA"/>
    <property type="match status" value="1"/>
</dbReference>
<dbReference type="EC" id="3.6.3.-" evidence="11"/>
<evidence type="ECO:0000256" key="3">
    <source>
        <dbReference type="ARBA" id="ARBA00022692"/>
    </source>
</evidence>
<feature type="domain" description="ABC transporter" evidence="9">
    <location>
        <begin position="343"/>
        <end position="577"/>
    </location>
</feature>
<evidence type="ECO:0000256" key="8">
    <source>
        <dbReference type="SAM" id="Phobius"/>
    </source>
</evidence>
<dbReference type="InterPro" id="IPR003439">
    <property type="entry name" value="ABC_transporter-like_ATP-bd"/>
</dbReference>
<evidence type="ECO:0000313" key="11">
    <source>
        <dbReference type="EMBL" id="MPL67665.1"/>
    </source>
</evidence>
<evidence type="ECO:0000256" key="6">
    <source>
        <dbReference type="ARBA" id="ARBA00022989"/>
    </source>
</evidence>
<keyword evidence="5 11" id="KW-0067">ATP-binding</keyword>
<dbReference type="EMBL" id="VSSQ01000038">
    <property type="protein sequence ID" value="MPL67665.1"/>
    <property type="molecule type" value="Genomic_DNA"/>
</dbReference>
<organism evidence="11">
    <name type="scientific">bioreactor metagenome</name>
    <dbReference type="NCBI Taxonomy" id="1076179"/>
    <lineage>
        <taxon>unclassified sequences</taxon>
        <taxon>metagenomes</taxon>
        <taxon>ecological metagenomes</taxon>
    </lineage>
</organism>
<dbReference type="Gene3D" id="3.40.50.300">
    <property type="entry name" value="P-loop containing nucleotide triphosphate hydrolases"/>
    <property type="match status" value="1"/>
</dbReference>
<accession>A0A644TKZ9</accession>
<feature type="transmembrane region" description="Helical" evidence="8">
    <location>
        <begin position="256"/>
        <end position="274"/>
    </location>
</feature>
<keyword evidence="7 8" id="KW-0472">Membrane</keyword>
<evidence type="ECO:0000256" key="7">
    <source>
        <dbReference type="ARBA" id="ARBA00023136"/>
    </source>
</evidence>
<evidence type="ECO:0000256" key="2">
    <source>
        <dbReference type="ARBA" id="ARBA00022448"/>
    </source>
</evidence>
<feature type="transmembrane region" description="Helical" evidence="8">
    <location>
        <begin position="59"/>
        <end position="84"/>
    </location>
</feature>
<dbReference type="InterPro" id="IPR027417">
    <property type="entry name" value="P-loop_NTPase"/>
</dbReference>